<dbReference type="VEuPathDB" id="PlasmoDB:AK88_00426"/>
<keyword evidence="2" id="KW-1185">Reference proteome</keyword>
<accession>A0A0D9QS88</accession>
<gene>
    <name evidence="1" type="ORF">AK88_00426</name>
</gene>
<dbReference type="Proteomes" id="UP000054561">
    <property type="component" value="Unassembled WGS sequence"/>
</dbReference>
<evidence type="ECO:0000313" key="1">
    <source>
        <dbReference type="EMBL" id="KJP89970.1"/>
    </source>
</evidence>
<organism evidence="1 2">
    <name type="scientific">Plasmodium fragile</name>
    <dbReference type="NCBI Taxonomy" id="5857"/>
    <lineage>
        <taxon>Eukaryota</taxon>
        <taxon>Sar</taxon>
        <taxon>Alveolata</taxon>
        <taxon>Apicomplexa</taxon>
        <taxon>Aconoidasida</taxon>
        <taxon>Haemosporida</taxon>
        <taxon>Plasmodiidae</taxon>
        <taxon>Plasmodium</taxon>
        <taxon>Plasmodium (Plasmodium)</taxon>
    </lineage>
</organism>
<sequence length="219" mass="25468">MSQCVWELLSIEKSFTTKCDKCETDPTYDSSEHFECHNARSAHIRSEKVDYDYAEELSHHCKEKNEKDKLKFEKIMHKFFISDISKYVKAYVKKNDGNIRSEIGITSSKGTNSEEERNWVNSYIYNFISYCLMTYNDCKHYIVITSSRNLIQKLTGTGYGYYGIYFTNGKKIGGMGNLFIKINQVRHISYSIMKTLRTRPASDRSISNIDETSSFTFAL</sequence>
<dbReference type="OrthoDB" id="369745at2759"/>
<dbReference type="OMA" id="GYYGIYF"/>
<protein>
    <submittedName>
        <fullName evidence="1">Uncharacterized protein</fullName>
    </submittedName>
</protein>
<dbReference type="RefSeq" id="XP_012333500.1">
    <property type="nucleotide sequence ID" value="XM_012478077.1"/>
</dbReference>
<name>A0A0D9QS88_PLAFR</name>
<dbReference type="GeneID" id="24265740"/>
<dbReference type="EMBL" id="KQ001647">
    <property type="protein sequence ID" value="KJP89970.1"/>
    <property type="molecule type" value="Genomic_DNA"/>
</dbReference>
<proteinExistence type="predicted"/>
<evidence type="ECO:0000313" key="2">
    <source>
        <dbReference type="Proteomes" id="UP000054561"/>
    </source>
</evidence>
<reference evidence="1 2" key="1">
    <citation type="submission" date="2014-03" db="EMBL/GenBank/DDBJ databases">
        <title>The Genome Sequence of Plasmodium fragile nilgiri.</title>
        <authorList>
            <consortium name="The Broad Institute Genomics Platform"/>
            <consortium name="The Broad Institute Genome Sequencing Center for Infectious Disease"/>
            <person name="Neafsey D."/>
            <person name="Duraisingh M."/>
            <person name="Young S.K."/>
            <person name="Zeng Q."/>
            <person name="Gargeya S."/>
            <person name="Abouelleil A."/>
            <person name="Alvarado L."/>
            <person name="Chapman S.B."/>
            <person name="Gainer-Dewar J."/>
            <person name="Goldberg J."/>
            <person name="Griggs A."/>
            <person name="Gujja S."/>
            <person name="Hansen M."/>
            <person name="Howarth C."/>
            <person name="Imamovic A."/>
            <person name="Larimer J."/>
            <person name="Pearson M."/>
            <person name="Poon T.W."/>
            <person name="Priest M."/>
            <person name="Roberts A."/>
            <person name="Saif S."/>
            <person name="Shea T."/>
            <person name="Sykes S."/>
            <person name="Wortman J."/>
            <person name="Nusbaum C."/>
            <person name="Birren B."/>
        </authorList>
    </citation>
    <scope>NUCLEOTIDE SEQUENCE [LARGE SCALE GENOMIC DNA]</scope>
    <source>
        <strain evidence="2">nilgiri</strain>
    </source>
</reference>
<dbReference type="AlphaFoldDB" id="A0A0D9QS88"/>